<evidence type="ECO:0000259" key="2">
    <source>
        <dbReference type="PROSITE" id="PS51059"/>
    </source>
</evidence>
<evidence type="ECO:0000313" key="4">
    <source>
        <dbReference type="RefSeq" id="XP_015072803.1"/>
    </source>
</evidence>
<gene>
    <name evidence="4" type="primary">LOC107017032</name>
</gene>
<evidence type="ECO:0000313" key="3">
    <source>
        <dbReference type="Proteomes" id="UP000694930"/>
    </source>
</evidence>
<dbReference type="InterPro" id="IPR044964">
    <property type="entry name" value="RCD1/SRO1-5"/>
</dbReference>
<accession>A0ABM1GLC0</accession>
<proteinExistence type="predicted"/>
<reference evidence="3" key="1">
    <citation type="journal article" date="2014" name="Nat. Genet.">
        <title>The genome of the stress-tolerant wild tomato species Solanum pennellii.</title>
        <authorList>
            <person name="Bolger A."/>
            <person name="Scossa F."/>
            <person name="Bolger M.E."/>
            <person name="Lanz C."/>
            <person name="Maumus F."/>
            <person name="Tohge T."/>
            <person name="Quesneville H."/>
            <person name="Alseekh S."/>
            <person name="Sorensen I."/>
            <person name="Lichtenstein G."/>
            <person name="Fich E.A."/>
            <person name="Conte M."/>
            <person name="Keller H."/>
            <person name="Schneeberger K."/>
            <person name="Schwacke R."/>
            <person name="Ofner I."/>
            <person name="Vrebalov J."/>
            <person name="Xu Y."/>
            <person name="Osorio S."/>
            <person name="Aflitos S.A."/>
            <person name="Schijlen E."/>
            <person name="Jimenez-Gomez J.M."/>
            <person name="Ryngajllo M."/>
            <person name="Kimura S."/>
            <person name="Kumar R."/>
            <person name="Koenig D."/>
            <person name="Headland L.R."/>
            <person name="Maloof J.N."/>
            <person name="Sinha N."/>
            <person name="van Ham R.C."/>
            <person name="Lankhorst R.K."/>
            <person name="Mao L."/>
            <person name="Vogel A."/>
            <person name="Arsova B."/>
            <person name="Panstruga R."/>
            <person name="Fei Z."/>
            <person name="Rose J.K."/>
            <person name="Zamir D."/>
            <person name="Carrari F."/>
            <person name="Giovannoni J.J."/>
            <person name="Weigel D."/>
            <person name="Usadel B."/>
            <person name="Fernie A.R."/>
        </authorList>
    </citation>
    <scope>NUCLEOTIDE SEQUENCE [LARGE SCALE GENOMIC DNA]</scope>
    <source>
        <strain evidence="3">cv. LA0716</strain>
    </source>
</reference>
<organism evidence="3 4">
    <name type="scientific">Solanum pennellii</name>
    <name type="common">Tomato</name>
    <name type="synonym">Lycopersicon pennellii</name>
    <dbReference type="NCBI Taxonomy" id="28526"/>
    <lineage>
        <taxon>Eukaryota</taxon>
        <taxon>Viridiplantae</taxon>
        <taxon>Streptophyta</taxon>
        <taxon>Embryophyta</taxon>
        <taxon>Tracheophyta</taxon>
        <taxon>Spermatophyta</taxon>
        <taxon>Magnoliopsida</taxon>
        <taxon>eudicotyledons</taxon>
        <taxon>Gunneridae</taxon>
        <taxon>Pentapetalae</taxon>
        <taxon>asterids</taxon>
        <taxon>lamiids</taxon>
        <taxon>Solanales</taxon>
        <taxon>Solanaceae</taxon>
        <taxon>Solanoideae</taxon>
        <taxon>Solaneae</taxon>
        <taxon>Solanum</taxon>
        <taxon>Solanum subgen. Lycopersicon</taxon>
    </lineage>
</organism>
<dbReference type="PANTHER" id="PTHR32263">
    <property type="entry name" value="INACTIVE POLY [ADP-RIBOSE] POLYMERASE SRO4-RELATED"/>
    <property type="match status" value="1"/>
</dbReference>
<dbReference type="InterPro" id="IPR057823">
    <property type="entry name" value="WWE_RCD1"/>
</dbReference>
<sequence>MMSKTAIVSGNIKDGKLKLRNEVLPLGGWPDHAQLLYQNHHNFKESGKPLSFKMYKDGSWMDFEKNAMDVLISAFVSGKAMIEVETEAGFKLLIDFYRMFGIDLDTGNELRISWIDVNGNNFIPKIFIDDSENENPTIEKKGTEVGSSSQLVIANPTESAPPKWARTRSMREDEYAYQTVKGYLLSSRSGVTITGVHQCMISGVREQVFKDNVEMVTRTRGNPKVVLGWYGTSSKNVDAIMHRGFELTRLEQGHRGIGIYLSPQISEMMSDVDENGEKHMILCRVILGNPEKVELGSQQLFSSSLDNFDTGVDDLNHPKLHVVWYHNMKTHILPESIVSYKLDRHMPGQQSCGAHTEDRWCRLLFKLPNLLPLTKKLELKSLHNSYEVGKAVAHRHFISKIQAIVQDDQLMRSIIMEFLSEMRFCQTCWDKMGIMVSH</sequence>
<dbReference type="Gene3D" id="3.90.228.10">
    <property type="match status" value="1"/>
</dbReference>
<dbReference type="SUPFAM" id="SSF56399">
    <property type="entry name" value="ADP-ribosylation"/>
    <property type="match status" value="1"/>
</dbReference>
<feature type="domain" description="PARP catalytic" evidence="2">
    <location>
        <begin position="158"/>
        <end position="361"/>
    </location>
</feature>
<evidence type="ECO:0000256" key="1">
    <source>
        <dbReference type="RuleBase" id="RU362114"/>
    </source>
</evidence>
<dbReference type="PANTHER" id="PTHR32263:SF31">
    <property type="entry name" value="POLY [ADP-RIBOSE] POLYMERASE"/>
    <property type="match status" value="1"/>
</dbReference>
<name>A0ABM1GLC0_SOLPN</name>
<dbReference type="EC" id="2.4.2.-" evidence="1"/>
<keyword evidence="1" id="KW-0520">NAD</keyword>
<dbReference type="Pfam" id="PF00644">
    <property type="entry name" value="PARP"/>
    <property type="match status" value="1"/>
</dbReference>
<dbReference type="Proteomes" id="UP000694930">
    <property type="component" value="Chromosome 4"/>
</dbReference>
<keyword evidence="1" id="KW-0808">Transferase</keyword>
<dbReference type="Pfam" id="PF23467">
    <property type="entry name" value="WWE_5"/>
    <property type="match status" value="1"/>
</dbReference>
<keyword evidence="1" id="KW-0328">Glycosyltransferase</keyword>
<reference evidence="4" key="2">
    <citation type="submission" date="2025-08" db="UniProtKB">
        <authorList>
            <consortium name="RefSeq"/>
        </authorList>
    </citation>
    <scope>IDENTIFICATION</scope>
</reference>
<dbReference type="InterPro" id="IPR012317">
    <property type="entry name" value="Poly(ADP-ribose)pol_cat_dom"/>
</dbReference>
<keyword evidence="3" id="KW-1185">Reference proteome</keyword>
<dbReference type="GeneID" id="107017032"/>
<dbReference type="RefSeq" id="XP_015072803.1">
    <property type="nucleotide sequence ID" value="XM_015217317.1"/>
</dbReference>
<dbReference type="PROSITE" id="PS51059">
    <property type="entry name" value="PARP_CATALYTIC"/>
    <property type="match status" value="1"/>
</dbReference>
<protein>
    <recommendedName>
        <fullName evidence="1">Poly [ADP-ribose] polymerase</fullName>
        <shortName evidence="1">PARP</shortName>
        <ecNumber evidence="1">2.4.2.-</ecNumber>
    </recommendedName>
</protein>